<dbReference type="EMBL" id="JAGKHQ010000004">
    <property type="protein sequence ID" value="KAG7518571.1"/>
    <property type="molecule type" value="Genomic_DNA"/>
</dbReference>
<feature type="transmembrane region" description="Helical" evidence="1">
    <location>
        <begin position="49"/>
        <end position="78"/>
    </location>
</feature>
<sequence length="100" mass="11023">MNMHRSFMSLFAACQSFVVLFCENKSVRKLVRESDTRFLCRCSGCCHDIVVFALCVCVCVCLCVCVCACVCVCVCVCVQLMKACLVGVTVHLGECGRLFD</sequence>
<evidence type="ECO:0000313" key="3">
    <source>
        <dbReference type="Proteomes" id="UP000693946"/>
    </source>
</evidence>
<dbReference type="AlphaFoldDB" id="A0AAV6SMB0"/>
<reference evidence="2 3" key="1">
    <citation type="journal article" date="2021" name="Sci. Rep.">
        <title>Chromosome anchoring in Senegalese sole (Solea senegalensis) reveals sex-associated markers and genome rearrangements in flatfish.</title>
        <authorList>
            <person name="Guerrero-Cozar I."/>
            <person name="Gomez-Garrido J."/>
            <person name="Berbel C."/>
            <person name="Martinez-Blanch J.F."/>
            <person name="Alioto T."/>
            <person name="Claros M.G."/>
            <person name="Gagnaire P.A."/>
            <person name="Manchado M."/>
        </authorList>
    </citation>
    <scope>NUCLEOTIDE SEQUENCE [LARGE SCALE GENOMIC DNA]</scope>
    <source>
        <strain evidence="2">Sse05_10M</strain>
    </source>
</reference>
<protein>
    <recommendedName>
        <fullName evidence="4">Secreted protein</fullName>
    </recommendedName>
</protein>
<keyword evidence="1" id="KW-0812">Transmembrane</keyword>
<gene>
    <name evidence="2" type="ORF">JOB18_037592</name>
</gene>
<name>A0AAV6SMB0_SOLSE</name>
<dbReference type="Proteomes" id="UP000693946">
    <property type="component" value="Linkage Group LG12"/>
</dbReference>
<evidence type="ECO:0000313" key="2">
    <source>
        <dbReference type="EMBL" id="KAG7518571.1"/>
    </source>
</evidence>
<accession>A0AAV6SMB0</accession>
<keyword evidence="3" id="KW-1185">Reference proteome</keyword>
<evidence type="ECO:0000256" key="1">
    <source>
        <dbReference type="SAM" id="Phobius"/>
    </source>
</evidence>
<comment type="caution">
    <text evidence="2">The sequence shown here is derived from an EMBL/GenBank/DDBJ whole genome shotgun (WGS) entry which is preliminary data.</text>
</comment>
<evidence type="ECO:0008006" key="4">
    <source>
        <dbReference type="Google" id="ProtNLM"/>
    </source>
</evidence>
<keyword evidence="1" id="KW-0472">Membrane</keyword>
<keyword evidence="1" id="KW-1133">Transmembrane helix</keyword>
<proteinExistence type="predicted"/>
<organism evidence="2 3">
    <name type="scientific">Solea senegalensis</name>
    <name type="common">Senegalese sole</name>
    <dbReference type="NCBI Taxonomy" id="28829"/>
    <lineage>
        <taxon>Eukaryota</taxon>
        <taxon>Metazoa</taxon>
        <taxon>Chordata</taxon>
        <taxon>Craniata</taxon>
        <taxon>Vertebrata</taxon>
        <taxon>Euteleostomi</taxon>
        <taxon>Actinopterygii</taxon>
        <taxon>Neopterygii</taxon>
        <taxon>Teleostei</taxon>
        <taxon>Neoteleostei</taxon>
        <taxon>Acanthomorphata</taxon>
        <taxon>Carangaria</taxon>
        <taxon>Pleuronectiformes</taxon>
        <taxon>Pleuronectoidei</taxon>
        <taxon>Soleidae</taxon>
        <taxon>Solea</taxon>
    </lineage>
</organism>